<dbReference type="STRING" id="1486859.SAMN05444273_103541"/>
<keyword evidence="1" id="KW-0472">Membrane</keyword>
<dbReference type="OrthoDB" id="8601734at2"/>
<dbReference type="EMBL" id="FQUV01000003">
    <property type="protein sequence ID" value="SHF04981.1"/>
    <property type="molecule type" value="Genomic_DNA"/>
</dbReference>
<reference evidence="3" key="1">
    <citation type="submission" date="2016-11" db="EMBL/GenBank/DDBJ databases">
        <authorList>
            <person name="Varghese N."/>
            <person name="Submissions S."/>
        </authorList>
    </citation>
    <scope>NUCLEOTIDE SEQUENCE [LARGE SCALE GENOMIC DNA]</scope>
    <source>
        <strain evidence="3">DSM 100566</strain>
    </source>
</reference>
<keyword evidence="1" id="KW-1133">Transmembrane helix</keyword>
<evidence type="ECO:0000313" key="2">
    <source>
        <dbReference type="EMBL" id="SHF04981.1"/>
    </source>
</evidence>
<feature type="transmembrane region" description="Helical" evidence="1">
    <location>
        <begin position="37"/>
        <end position="56"/>
    </location>
</feature>
<keyword evidence="3" id="KW-1185">Reference proteome</keyword>
<protein>
    <submittedName>
        <fullName evidence="2">Uncharacterized protein</fullName>
    </submittedName>
</protein>
<evidence type="ECO:0000313" key="3">
    <source>
        <dbReference type="Proteomes" id="UP000184144"/>
    </source>
</evidence>
<organism evidence="2 3">
    <name type="scientific">Litoreibacter ascidiaceicola</name>
    <dbReference type="NCBI Taxonomy" id="1486859"/>
    <lineage>
        <taxon>Bacteria</taxon>
        <taxon>Pseudomonadati</taxon>
        <taxon>Pseudomonadota</taxon>
        <taxon>Alphaproteobacteria</taxon>
        <taxon>Rhodobacterales</taxon>
        <taxon>Roseobacteraceae</taxon>
        <taxon>Litoreibacter</taxon>
    </lineage>
</organism>
<keyword evidence="1" id="KW-0812">Transmembrane</keyword>
<proteinExistence type="predicted"/>
<accession>A0A1M4YGX4</accession>
<dbReference type="AlphaFoldDB" id="A0A1M4YGX4"/>
<evidence type="ECO:0000256" key="1">
    <source>
        <dbReference type="SAM" id="Phobius"/>
    </source>
</evidence>
<name>A0A1M4YGX4_9RHOB</name>
<sequence>MFFELIGTIVAGAAAALLVWAINRTLKGRLPNWLVPVAAGAAMLLATISSEYGWFARTSANMPQGMVVAQTIEETTFYRPWTYIKPFVARFVAVDQVSVRTHPAQPDQRIVDLVFYGRWTRTAKVPMLFDCANGKRADVLDGIEFGADGDVLNAQWRSVEQDDPVLKAACEVS</sequence>
<dbReference type="RefSeq" id="WP_073142865.1">
    <property type="nucleotide sequence ID" value="NZ_FQUV01000003.1"/>
</dbReference>
<gene>
    <name evidence="2" type="ORF">SAMN05444273_103541</name>
</gene>
<dbReference type="Proteomes" id="UP000184144">
    <property type="component" value="Unassembled WGS sequence"/>
</dbReference>